<dbReference type="Proteomes" id="UP000595028">
    <property type="component" value="Segment"/>
</dbReference>
<evidence type="ECO:0000313" key="2">
    <source>
        <dbReference type="EMBL" id="QPO16266.1"/>
    </source>
</evidence>
<organismHost>
    <name type="scientific">Synchiropus splendidus</name>
    <name type="common">Mandarinfish</name>
    <name type="synonym">Callionymus splendidus</name>
    <dbReference type="NCBI Taxonomy" id="270530"/>
</organismHost>
<evidence type="ECO:0000313" key="5">
    <source>
        <dbReference type="Proteomes" id="UP000595028"/>
    </source>
</evidence>
<reference evidence="4" key="2">
    <citation type="submission" date="2015-09" db="EMBL/GenBank/DDBJ databases">
        <authorList>
            <person name="Wen C.-M."/>
            <person name="Hong J.-R."/>
        </authorList>
    </citation>
    <scope>NUCLEOTIDE SEQUENCE [LARGE SCALE GENOMIC DNA]</scope>
</reference>
<evidence type="ECO:0000313" key="3">
    <source>
        <dbReference type="EMBL" id="QPO16386.1"/>
    </source>
</evidence>
<protein>
    <submittedName>
        <fullName evidence="1">ORF019L</fullName>
    </submittedName>
</protein>
<organismHost>
    <name type="scientific">Siniperca chuatsi</name>
    <name type="common">Mandarin fish</name>
    <dbReference type="NCBI Taxonomy" id="119488"/>
</organismHost>
<reference evidence="1" key="1">
    <citation type="submission" date="2015-09" db="EMBL/GenBank/DDBJ databases">
        <authorList>
            <person name="Jackson K.R."/>
            <person name="Lunt B.L."/>
            <person name="Fisher J.N.B."/>
            <person name="Gardner A.V."/>
            <person name="Bailey M.E."/>
            <person name="Deus L.M."/>
            <person name="Earl A.S."/>
            <person name="Gibby P.D."/>
            <person name="Hartmann K.A."/>
            <person name="Liu J.E."/>
            <person name="Manci A.M."/>
            <person name="Nielsen D.A."/>
            <person name="Solomon M.B."/>
            <person name="Breakwell D.P."/>
            <person name="Burnett S.H."/>
            <person name="Grose J.H."/>
        </authorList>
    </citation>
    <scope>NUCLEOTIDE SEQUENCE [LARGE SCALE GENOMIC DNA]</scope>
    <source>
        <strain evidence="1">RSIV-Ku</strain>
    </source>
</reference>
<dbReference type="KEGG" id="vg:935329"/>
<gene>
    <name evidence="2" type="primary">ORF18</name>
</gene>
<sequence>MSFFPEKRHKKCRLPNTVRTTHYTRCATQTGITSTSGSSSSSSNPTVSIATVPRDMPRVSLTRLRTCLAPCPPWKYGLWRCSLWPWWCLCGMQWAAVATSAAPDTQTKELRRTHITAPLSFECPY</sequence>
<dbReference type="Proteomes" id="UP000594914">
    <property type="component" value="Genome"/>
</dbReference>
<evidence type="ECO:0000313" key="4">
    <source>
        <dbReference type="Proteomes" id="UP000152407"/>
    </source>
</evidence>
<accession>A0A140G0J3</accession>
<dbReference type="Proteomes" id="UP000152407">
    <property type="component" value="Segment"/>
</dbReference>
<dbReference type="EMBL" id="KT781098">
    <property type="protein sequence ID" value="AMM04426.1"/>
    <property type="molecule type" value="Genomic_DNA"/>
</dbReference>
<dbReference type="RefSeq" id="NP_612239.1">
    <property type="nucleotide sequence ID" value="NC_003494.1"/>
</dbReference>
<proteinExistence type="predicted"/>
<reference evidence="2" key="3">
    <citation type="submission" date="2020-11" db="EMBL/GenBank/DDBJ databases">
        <title>Complete Genome Sequences of Infectious Spleen and Kidney Necrosis Virus Isolated from Farmed Albino Rainbow Sharks Epalzeorhynchos frenatus in the United States.</title>
        <authorList>
            <person name="Koda S.A."/>
            <person name="Subramaniam K."/>
            <person name="Pouder D.B."/>
            <person name="Yanong R.P."/>
            <person name="Frasca S. Jr"/>
            <person name="Popov V.L."/>
            <person name="Waltzek T.B."/>
        </authorList>
    </citation>
    <scope>NUCLEOTIDE SEQUENCE</scope>
    <source>
        <strain evidence="2">EFIV-2018</strain>
        <strain evidence="3">EFIV-2019</strain>
    </source>
</reference>
<evidence type="ECO:0000313" key="1">
    <source>
        <dbReference type="EMBL" id="AMM04426.1"/>
    </source>
</evidence>
<reference evidence="5" key="4">
    <citation type="submission" date="2020-11" db="EMBL/GenBank/DDBJ databases">
        <title>Complete Genome Sequences of Infectious Spleen and Kidney Necrosis Virus Isolated from Farmed Albino Rainbow Sharks Epalzeorhynchos frenatus in the United States.</title>
        <authorList>
            <person name="Koda S.A."/>
            <person name="Subramaniam K."/>
            <person name="Pouder D.B."/>
            <person name="Yanong R.P."/>
            <person name="Frasca S.Jr."/>
            <person name="Popov V.L."/>
            <person name="Waltzek T.B."/>
        </authorList>
    </citation>
    <scope>NUCLEOTIDE SEQUENCE [LARGE SCALE GENOMIC DNA]</scope>
</reference>
<dbReference type="EMBL" id="MW273354">
    <property type="protein sequence ID" value="QPO16386.1"/>
    <property type="molecule type" value="Genomic_DNA"/>
</dbReference>
<dbReference type="EMBL" id="MW273353">
    <property type="protein sequence ID" value="QPO16266.1"/>
    <property type="molecule type" value="Genomic_DNA"/>
</dbReference>
<name>A0A140G0J3_ISKNV</name>
<organism evidence="1 4">
    <name type="scientific">Infectious spleen and kidney necrosis virus</name>
    <name type="common">ISKNV</name>
    <dbReference type="NCBI Taxonomy" id="180170"/>
    <lineage>
        <taxon>Viruses</taxon>
        <taxon>Varidnaviria</taxon>
        <taxon>Bamfordvirae</taxon>
        <taxon>Nucleocytoviricota</taxon>
        <taxon>Megaviricetes</taxon>
        <taxon>Pimascovirales</taxon>
        <taxon>Pimascovirales incertae sedis</taxon>
        <taxon>Iridoviridae</taxon>
        <taxon>Alphairidovirinae</taxon>
        <taxon>Megalocytivirus</taxon>
        <taxon>Megalocytivirus pagrus1</taxon>
    </lineage>
</organism>